<keyword evidence="13" id="KW-0511">Multifunctional enzyme</keyword>
<dbReference type="PANTHER" id="PTHR11851:SF49">
    <property type="entry name" value="MITOCHONDRIAL-PROCESSING PEPTIDASE SUBUNIT ALPHA"/>
    <property type="match status" value="1"/>
</dbReference>
<evidence type="ECO:0000256" key="5">
    <source>
        <dbReference type="ARBA" id="ARBA00022630"/>
    </source>
</evidence>
<dbReference type="InterPro" id="IPR011765">
    <property type="entry name" value="Pept_M16_N"/>
</dbReference>
<dbReference type="CDD" id="cd02064">
    <property type="entry name" value="FAD_synthetase_N"/>
    <property type="match status" value="1"/>
</dbReference>
<evidence type="ECO:0000256" key="7">
    <source>
        <dbReference type="ARBA" id="ARBA00022679"/>
    </source>
</evidence>
<evidence type="ECO:0000313" key="15">
    <source>
        <dbReference type="EMBL" id="GFQ66523.1"/>
    </source>
</evidence>
<dbReference type="InterPro" id="IPR002606">
    <property type="entry name" value="Riboflavin_kinase_bac"/>
</dbReference>
<dbReference type="GO" id="GO:0006508">
    <property type="term" value="P:proteolysis"/>
    <property type="evidence" value="ECO:0007669"/>
    <property type="project" value="UniProtKB-KW"/>
</dbReference>
<evidence type="ECO:0000256" key="11">
    <source>
        <dbReference type="ARBA" id="ARBA00022827"/>
    </source>
</evidence>
<evidence type="ECO:0000256" key="1">
    <source>
        <dbReference type="ARBA" id="ARBA00002123"/>
    </source>
</evidence>
<dbReference type="Gene3D" id="3.30.830.10">
    <property type="entry name" value="Metalloenzyme, LuxS/M16 peptidase-like"/>
    <property type="match status" value="4"/>
</dbReference>
<dbReference type="Proteomes" id="UP000887116">
    <property type="component" value="Unassembled WGS sequence"/>
</dbReference>
<evidence type="ECO:0000256" key="3">
    <source>
        <dbReference type="ARBA" id="ARBA00005201"/>
    </source>
</evidence>
<keyword evidence="10" id="KW-0418">Kinase</keyword>
<dbReference type="GO" id="GO:0009231">
    <property type="term" value="P:riboflavin biosynthetic process"/>
    <property type="evidence" value="ECO:0007669"/>
    <property type="project" value="InterPro"/>
</dbReference>
<dbReference type="Pfam" id="PF06574">
    <property type="entry name" value="FAD_syn"/>
    <property type="match status" value="1"/>
</dbReference>
<keyword evidence="9" id="KW-0547">Nucleotide-binding</keyword>
<dbReference type="InterPro" id="IPR011249">
    <property type="entry name" value="Metalloenz_LuxS/M16"/>
</dbReference>
<evidence type="ECO:0000313" key="16">
    <source>
        <dbReference type="Proteomes" id="UP000887116"/>
    </source>
</evidence>
<keyword evidence="16" id="KW-1185">Reference proteome</keyword>
<keyword evidence="8" id="KW-0548">Nucleotidyltransferase</keyword>
<dbReference type="GO" id="GO:0046872">
    <property type="term" value="F:metal ion binding"/>
    <property type="evidence" value="ECO:0007669"/>
    <property type="project" value="InterPro"/>
</dbReference>
<dbReference type="Gene3D" id="2.40.30.30">
    <property type="entry name" value="Riboflavin kinase-like"/>
    <property type="match status" value="1"/>
</dbReference>
<dbReference type="FunFam" id="3.40.50.620:FF:000021">
    <property type="entry name" value="Riboflavin biosynthesis protein"/>
    <property type="match status" value="1"/>
</dbReference>
<dbReference type="GO" id="GO:0005524">
    <property type="term" value="F:ATP binding"/>
    <property type="evidence" value="ECO:0007669"/>
    <property type="project" value="UniProtKB-KW"/>
</dbReference>
<evidence type="ECO:0000256" key="6">
    <source>
        <dbReference type="ARBA" id="ARBA00022643"/>
    </source>
</evidence>
<dbReference type="InterPro" id="IPR050361">
    <property type="entry name" value="MPP/UQCRC_Complex"/>
</dbReference>
<sequence length="1096" mass="123601">MKIIYNCEQGIENNIALTFGNFDGIHLGHEFAISTLKKVAQERGLPSAVLTFEPHPSTVLFGRNNFRLIDQEQKKELISSYGIDYLYIINFNRGFSEVSCDDFISEILIDKYGAKHIIVGENCTFGHKRLGNILTLEKYSEIYGYSLTKLEPLTIDGKICSSSSIREYVQRGEIEIANKLLGRPYQVSGVVTKGACRGREIGFPTINIPIEDCMIKPKFGTYYAKVMFSYNNPNWLYGVVNIGMRPTFKDLKKPIIEMHIFDFDEDALSIEHDIKHARLSNGLDVYVVPNHRIPAVLHAVIYKVGGMDDPIGKAGLAHYFEHLMFETTGKFTDIEATMSSIGAQFNAFTTKEYTCYYELVLKNDLPLAMEVEADRMGNFNVTQDKIEREKNIVLEERKMRFDNQPHNLLWEEMDSAFYRTGYGRSVIGWESDIKTYNQDDITRFHDNYYHPGNAILLIVGDVEFDEVVKLAEEKYGEIKAKPVMRHYPNQDPVHNAGLSVILESTEVKEPVLYFRYRVSLFKHTSETSAAHLAVDILGGGKSSKLYKDLVLDKDVAVSVSAYYNSLTFSDGYIDIQVIPKSGVNLGTVERELENAINNFMPKGITDEELQSSKYRYKVAQFDNLSDLTHIAMFYVPRLALGIPLDEIDISYSKINDVNLEDVNNKIRAIFSANKLVGRLLPKGEEVTTRKGFKFLFVENCDLPKVSLNISFKDAGHVYENAEKQGLTWFTSLIIQEGAGKNDAKDFAKRLEDKGVSLRFSAGLETFGVSLDTLSENLEEGVSLLSDAIIRPKVDSEGLNRVFEKAKVDFNNLEKNPFFIAGEELNTLLFKKHPYSKSVYGTLDTIMSITRDDVLTYIKLNFAKDNIVISVAGCAKKEEIITLLDKYLSKLPSKRSKVRKISVKNDFGSAKSKNIFMDIPQSVILFAQKGIAYEDPNYYNASVLINALSGMGLNSILMKELRQNLGITYGVYASIIPNKHGNVIAGNINTDSSTASQSISAIKDTLSKVRKEGIDEQLFRDTKISMVNSYVFSMFNNNSIVAKLNDIQTNNRDINHMNDFVSYINDVKLEEVNELASSLLDPENLFFVEVGKNAQGQ</sequence>
<dbReference type="Gene3D" id="3.40.50.620">
    <property type="entry name" value="HUPs"/>
    <property type="match status" value="1"/>
</dbReference>
<dbReference type="InterPro" id="IPR014729">
    <property type="entry name" value="Rossmann-like_a/b/a_fold"/>
</dbReference>
<evidence type="ECO:0000256" key="2">
    <source>
        <dbReference type="ARBA" id="ARBA00004726"/>
    </source>
</evidence>
<feature type="domain" description="Riboflavin kinase" evidence="14">
    <location>
        <begin position="180"/>
        <end position="280"/>
    </location>
</feature>
<dbReference type="Pfam" id="PF01687">
    <property type="entry name" value="Flavokinase"/>
    <property type="match status" value="1"/>
</dbReference>
<evidence type="ECO:0000259" key="14">
    <source>
        <dbReference type="SMART" id="SM00904"/>
    </source>
</evidence>
<keyword evidence="15" id="KW-0378">Hydrolase</keyword>
<evidence type="ECO:0000256" key="13">
    <source>
        <dbReference type="ARBA" id="ARBA00023268"/>
    </source>
</evidence>
<name>A0A8X6FSZ0_TRICU</name>
<dbReference type="SUPFAM" id="SSF63411">
    <property type="entry name" value="LuxS/MPP-like metallohydrolase"/>
    <property type="match status" value="4"/>
</dbReference>
<dbReference type="InterPro" id="IPR023465">
    <property type="entry name" value="Riboflavin_kinase_dom_sf"/>
</dbReference>
<dbReference type="GO" id="GO:0008531">
    <property type="term" value="F:riboflavin kinase activity"/>
    <property type="evidence" value="ECO:0007669"/>
    <property type="project" value="InterPro"/>
</dbReference>
<dbReference type="AlphaFoldDB" id="A0A8X6FSZ0"/>
<keyword evidence="15" id="KW-0645">Protease</keyword>
<evidence type="ECO:0000256" key="9">
    <source>
        <dbReference type="ARBA" id="ARBA00022741"/>
    </source>
</evidence>
<evidence type="ECO:0000256" key="8">
    <source>
        <dbReference type="ARBA" id="ARBA00022695"/>
    </source>
</evidence>
<keyword evidence="12" id="KW-0067">ATP-binding</keyword>
<evidence type="ECO:0000256" key="10">
    <source>
        <dbReference type="ARBA" id="ARBA00022777"/>
    </source>
</evidence>
<comment type="function">
    <text evidence="1">Substrate recognition and binding subunit of the essential mitochondrial processing protease (MPP), which cleaves the mitochondrial sequence off newly imported precursors proteins.</text>
</comment>
<comment type="similarity">
    <text evidence="4">Belongs to the peptidase M16 family.</text>
</comment>
<dbReference type="Pfam" id="PF00675">
    <property type="entry name" value="Peptidase_M16"/>
    <property type="match status" value="2"/>
</dbReference>
<gene>
    <name evidence="15" type="primary">NGR_a01040</name>
    <name evidence="15" type="ORF">TNCT_632531</name>
</gene>
<dbReference type="SUPFAM" id="SSF52374">
    <property type="entry name" value="Nucleotidylyl transferase"/>
    <property type="match status" value="1"/>
</dbReference>
<dbReference type="PANTHER" id="PTHR11851">
    <property type="entry name" value="METALLOPROTEASE"/>
    <property type="match status" value="1"/>
</dbReference>
<organism evidence="15 16">
    <name type="scientific">Trichonephila clavata</name>
    <name type="common">Joro spider</name>
    <name type="synonym">Nephila clavata</name>
    <dbReference type="NCBI Taxonomy" id="2740835"/>
    <lineage>
        <taxon>Eukaryota</taxon>
        <taxon>Metazoa</taxon>
        <taxon>Ecdysozoa</taxon>
        <taxon>Arthropoda</taxon>
        <taxon>Chelicerata</taxon>
        <taxon>Arachnida</taxon>
        <taxon>Araneae</taxon>
        <taxon>Araneomorphae</taxon>
        <taxon>Entelegynae</taxon>
        <taxon>Araneoidea</taxon>
        <taxon>Nephilidae</taxon>
        <taxon>Trichonephila</taxon>
    </lineage>
</organism>
<protein>
    <submittedName>
        <fullName evidence="15">Uncharacterized zinc protease y4wA</fullName>
    </submittedName>
</protein>
<dbReference type="InterPro" id="IPR007863">
    <property type="entry name" value="Peptidase_M16_C"/>
</dbReference>
<evidence type="ECO:0000256" key="12">
    <source>
        <dbReference type="ARBA" id="ARBA00022840"/>
    </source>
</evidence>
<comment type="pathway">
    <text evidence="3">Cofactor biosynthesis; FMN biosynthesis; FMN from riboflavin (ATP route): step 1/1.</text>
</comment>
<dbReference type="GO" id="GO:0008233">
    <property type="term" value="F:peptidase activity"/>
    <property type="evidence" value="ECO:0007669"/>
    <property type="project" value="UniProtKB-KW"/>
</dbReference>
<dbReference type="SMART" id="SM00904">
    <property type="entry name" value="Flavokinase"/>
    <property type="match status" value="1"/>
</dbReference>
<keyword evidence="5" id="KW-0285">Flavoprotein</keyword>
<dbReference type="NCBIfam" id="TIGR00083">
    <property type="entry name" value="ribF"/>
    <property type="match status" value="1"/>
</dbReference>
<dbReference type="Pfam" id="PF05193">
    <property type="entry name" value="Peptidase_M16_C"/>
    <property type="match status" value="2"/>
</dbReference>
<evidence type="ECO:0000256" key="4">
    <source>
        <dbReference type="ARBA" id="ARBA00007261"/>
    </source>
</evidence>
<dbReference type="OrthoDB" id="6417216at2759"/>
<dbReference type="SUPFAM" id="SSF82114">
    <property type="entry name" value="Riboflavin kinase-like"/>
    <property type="match status" value="1"/>
</dbReference>
<reference evidence="15" key="1">
    <citation type="submission" date="2020-07" db="EMBL/GenBank/DDBJ databases">
        <title>Multicomponent nature underlies the extraordinary mechanical properties of spider dragline silk.</title>
        <authorList>
            <person name="Kono N."/>
            <person name="Nakamura H."/>
            <person name="Mori M."/>
            <person name="Yoshida Y."/>
            <person name="Ohtoshi R."/>
            <person name="Malay A.D."/>
            <person name="Moran D.A.P."/>
            <person name="Tomita M."/>
            <person name="Numata K."/>
            <person name="Arakawa K."/>
        </authorList>
    </citation>
    <scope>NUCLEOTIDE SEQUENCE</scope>
</reference>
<dbReference type="GO" id="GO:0003919">
    <property type="term" value="F:FMN adenylyltransferase activity"/>
    <property type="evidence" value="ECO:0007669"/>
    <property type="project" value="InterPro"/>
</dbReference>
<dbReference type="InterPro" id="IPR015865">
    <property type="entry name" value="Riboflavin_kinase_bac/euk"/>
</dbReference>
<comment type="caution">
    <text evidence="15">The sequence shown here is derived from an EMBL/GenBank/DDBJ whole genome shotgun (WGS) entry which is preliminary data.</text>
</comment>
<dbReference type="EMBL" id="BMAO01010347">
    <property type="protein sequence ID" value="GFQ66523.1"/>
    <property type="molecule type" value="Genomic_DNA"/>
</dbReference>
<dbReference type="InterPro" id="IPR015864">
    <property type="entry name" value="FAD_synthase"/>
</dbReference>
<proteinExistence type="inferred from homology"/>
<accession>A0A8X6FSZ0</accession>
<keyword evidence="6" id="KW-0288">FMN</keyword>
<comment type="pathway">
    <text evidence="2">Cofactor biosynthesis; FAD biosynthesis; FAD from FMN: step 1/1.</text>
</comment>
<keyword evidence="11" id="KW-0274">FAD</keyword>
<keyword evidence="7" id="KW-0808">Transferase</keyword>